<dbReference type="InParanoid" id="J9D141"/>
<dbReference type="HOGENOM" id="CLU_2210001_0_0_1"/>
<dbReference type="EMBL" id="AFBI03000005">
    <property type="protein sequence ID" value="EJW01299.1"/>
    <property type="molecule type" value="Genomic_DNA"/>
</dbReference>
<dbReference type="AlphaFoldDB" id="J9D141"/>
<accession>J9D141</accession>
<evidence type="ECO:0000313" key="2">
    <source>
        <dbReference type="Proteomes" id="UP000003163"/>
    </source>
</evidence>
<protein>
    <submittedName>
        <fullName evidence="1">Uncharacterized protein</fullName>
    </submittedName>
</protein>
<comment type="caution">
    <text evidence="1">The sequence shown here is derived from an EMBL/GenBank/DDBJ whole genome shotgun (WGS) entry which is preliminary data.</text>
</comment>
<name>J9D141_EDHAE</name>
<dbReference type="Proteomes" id="UP000003163">
    <property type="component" value="Unassembled WGS sequence"/>
</dbReference>
<gene>
    <name evidence="1" type="ORF">EDEG_00516</name>
</gene>
<reference evidence="2" key="2">
    <citation type="submission" date="2015-07" db="EMBL/GenBank/DDBJ databases">
        <title>Contrasting host-pathogen interactions and genome evolution in two generalist and specialist microsporidian pathogens of mosquitoes.</title>
        <authorList>
            <consortium name="The Broad Institute Genomics Platform"/>
            <consortium name="The Broad Institute Genome Sequencing Center for Infectious Disease"/>
            <person name="Cuomo C.A."/>
            <person name="Sanscrainte N.D."/>
            <person name="Goldberg J.M."/>
            <person name="Heiman D."/>
            <person name="Young S."/>
            <person name="Zeng Q."/>
            <person name="Becnel J.J."/>
            <person name="Birren B.W."/>
        </authorList>
    </citation>
    <scope>NUCLEOTIDE SEQUENCE [LARGE SCALE GENOMIC DNA]</scope>
    <source>
        <strain evidence="2">USNM 41457</strain>
    </source>
</reference>
<keyword evidence="2" id="KW-1185">Reference proteome</keyword>
<reference evidence="1 2" key="1">
    <citation type="submission" date="2011-08" db="EMBL/GenBank/DDBJ databases">
        <authorList>
            <person name="Liu Z.J."/>
            <person name="Shi F.L."/>
            <person name="Lu J.Q."/>
            <person name="Li M."/>
            <person name="Wang Z.L."/>
        </authorList>
    </citation>
    <scope>NUCLEOTIDE SEQUENCE [LARGE SCALE GENOMIC DNA]</scope>
    <source>
        <strain evidence="1 2">USNM 41457</strain>
    </source>
</reference>
<dbReference type="VEuPathDB" id="MicrosporidiaDB:EDEG_00516"/>
<sequence length="107" mass="13107">MYIVVWIEFNKKFRIYPSFVNEGLYDFNIFCRKLITYFNLLIKIQKKHAFIEYKTDHENLFIKSLIKLKSQKTIPYYPFTFIKILIAAKLSITHYDRKNIFRAKKIK</sequence>
<proteinExistence type="predicted"/>
<organism evidence="1 2">
    <name type="scientific">Edhazardia aedis (strain USNM 41457)</name>
    <name type="common">Microsporidian parasite</name>
    <dbReference type="NCBI Taxonomy" id="1003232"/>
    <lineage>
        <taxon>Eukaryota</taxon>
        <taxon>Fungi</taxon>
        <taxon>Fungi incertae sedis</taxon>
        <taxon>Microsporidia</taxon>
        <taxon>Edhazardia</taxon>
    </lineage>
</organism>
<evidence type="ECO:0000313" key="1">
    <source>
        <dbReference type="EMBL" id="EJW01299.1"/>
    </source>
</evidence>